<protein>
    <submittedName>
        <fullName evidence="2">Uncharacterized protein</fullName>
    </submittedName>
</protein>
<sequence length="178" mass="18669" precursor="true">MKKLLMLTVAVATLSTMAIAGGLEVGEGVGAFYVKDVTGPAAGTKLCYRCRYGQKPVVSIFARNMDDNVASLVKSVDGVVAKNQSKDMAAFVVLLSDSPEATEADLKKVAQSKGITSTPLTTFDGVTGPSSYKISKDAEVTVMMWVGGKLKVNEELKASDLSAEKINSIVGKTGTILN</sequence>
<keyword evidence="3" id="KW-1185">Reference proteome</keyword>
<evidence type="ECO:0000313" key="3">
    <source>
        <dbReference type="Proteomes" id="UP000315724"/>
    </source>
</evidence>
<feature type="signal peptide" evidence="1">
    <location>
        <begin position="1"/>
        <end position="20"/>
    </location>
</feature>
<dbReference type="AlphaFoldDB" id="A0A517QTL1"/>
<keyword evidence="1" id="KW-0732">Signal</keyword>
<gene>
    <name evidence="2" type="ORF">Mal48_41500</name>
</gene>
<accession>A0A517QTL1</accession>
<dbReference type="EMBL" id="CP036267">
    <property type="protein sequence ID" value="QDT34877.1"/>
    <property type="molecule type" value="Genomic_DNA"/>
</dbReference>
<evidence type="ECO:0000313" key="2">
    <source>
        <dbReference type="EMBL" id="QDT34877.1"/>
    </source>
</evidence>
<dbReference type="Proteomes" id="UP000315724">
    <property type="component" value="Chromosome"/>
</dbReference>
<dbReference type="KEGG" id="tpol:Mal48_41500"/>
<organism evidence="2 3">
    <name type="scientific">Thalassoglobus polymorphus</name>
    <dbReference type="NCBI Taxonomy" id="2527994"/>
    <lineage>
        <taxon>Bacteria</taxon>
        <taxon>Pseudomonadati</taxon>
        <taxon>Planctomycetota</taxon>
        <taxon>Planctomycetia</taxon>
        <taxon>Planctomycetales</taxon>
        <taxon>Planctomycetaceae</taxon>
        <taxon>Thalassoglobus</taxon>
    </lineage>
</organism>
<evidence type="ECO:0000256" key="1">
    <source>
        <dbReference type="SAM" id="SignalP"/>
    </source>
</evidence>
<dbReference type="OrthoDB" id="265402at2"/>
<reference evidence="2 3" key="1">
    <citation type="submission" date="2019-02" db="EMBL/GenBank/DDBJ databases">
        <title>Deep-cultivation of Planctomycetes and their phenomic and genomic characterization uncovers novel biology.</title>
        <authorList>
            <person name="Wiegand S."/>
            <person name="Jogler M."/>
            <person name="Boedeker C."/>
            <person name="Pinto D."/>
            <person name="Vollmers J."/>
            <person name="Rivas-Marin E."/>
            <person name="Kohn T."/>
            <person name="Peeters S.H."/>
            <person name="Heuer A."/>
            <person name="Rast P."/>
            <person name="Oberbeckmann S."/>
            <person name="Bunk B."/>
            <person name="Jeske O."/>
            <person name="Meyerdierks A."/>
            <person name="Storesund J.E."/>
            <person name="Kallscheuer N."/>
            <person name="Luecker S."/>
            <person name="Lage O.M."/>
            <person name="Pohl T."/>
            <person name="Merkel B.J."/>
            <person name="Hornburger P."/>
            <person name="Mueller R.-W."/>
            <person name="Bruemmer F."/>
            <person name="Labrenz M."/>
            <person name="Spormann A.M."/>
            <person name="Op den Camp H."/>
            <person name="Overmann J."/>
            <person name="Amann R."/>
            <person name="Jetten M.S.M."/>
            <person name="Mascher T."/>
            <person name="Medema M.H."/>
            <person name="Devos D.P."/>
            <person name="Kaster A.-K."/>
            <person name="Ovreas L."/>
            <person name="Rohde M."/>
            <person name="Galperin M.Y."/>
            <person name="Jogler C."/>
        </authorList>
    </citation>
    <scope>NUCLEOTIDE SEQUENCE [LARGE SCALE GENOMIC DNA]</scope>
    <source>
        <strain evidence="2 3">Mal48</strain>
    </source>
</reference>
<proteinExistence type="predicted"/>
<dbReference type="RefSeq" id="WP_145203529.1">
    <property type="nucleotide sequence ID" value="NZ_CP036267.1"/>
</dbReference>
<name>A0A517QTL1_9PLAN</name>
<feature type="chain" id="PRO_5021852865" evidence="1">
    <location>
        <begin position="21"/>
        <end position="178"/>
    </location>
</feature>